<dbReference type="AlphaFoldDB" id="A0A1D1V0L3"/>
<feature type="compositionally biased region" description="Polar residues" evidence="1">
    <location>
        <begin position="40"/>
        <end position="53"/>
    </location>
</feature>
<feature type="region of interest" description="Disordered" evidence="1">
    <location>
        <begin position="29"/>
        <end position="99"/>
    </location>
</feature>
<dbReference type="STRING" id="947166.A0A1D1V0L3"/>
<name>A0A1D1V0L3_RAMVA</name>
<sequence>MEAEADQSDEQAWHELMLLRGRFRSRVSSTPTDLEGCSIGPSTQALSTASTHSLDTEQEDSQDTLTNGDNDSWDSGLTSFDCESRKTAPRDRRSDSNPRKILIENLLHEIYGNGQSDSFNEDFEETQNLVRRRLSSNASQISKASQSSQFLDYTIWRLDVHSDISKTKQSLGFQGSMHVDKEVLEILSVKKLRKLVASYERTCMAVNRYMVAKLKKKDKRQIVQSKQCLIISAALQSKNEEKKIRFSITSPPGDGYRDWLEGMRAVLRLPGGLPSAFRKTMWTTIANQYISQLPIEWEKVKLMVLHDRLSQDESEMGIQIVKDLHRTGVSDYCGDHNDRERHLLKRVLLAYARFRPSVGYCQGFNIIAAVILDVVDKNEEEALKIMIYLIEHVLPPNYFAHDLEALSVDLAVFQELTHEQMPELSNHLDMLRTQSLEERGANGGDEPPLTNLFTIQWFLTLFATCLPQEATLRIWDMLFLYGSTILMKTALALLKKLEKYFLPMESAFDFYSIMSELQLRMLDSALFGPEEVAQAVLSVPDFDLRMLRLKHTFQPPQNLRSATNGMCYSRALRTTKSHDDRAETHGLFSNFIEKRRASVLVHKERMARRSSLAEAETDINGLRKKFADYTKDHQNARASVNDTAQMMERLARRRGSIFTTESTDTSPDKELPQANPFQFPPKDPEEPSNPSVFPRLRADSPLRVTTEKDPNSPVRISSPGTNRRLSFHPLYNRITSS</sequence>
<proteinExistence type="predicted"/>
<feature type="region of interest" description="Disordered" evidence="1">
    <location>
        <begin position="654"/>
        <end position="737"/>
    </location>
</feature>
<comment type="caution">
    <text evidence="3">The sequence shown here is derived from an EMBL/GenBank/DDBJ whole genome shotgun (WGS) entry which is preliminary data.</text>
</comment>
<dbReference type="Gene3D" id="1.10.8.270">
    <property type="entry name" value="putative rabgap domain of human tbc1 domain family member 14 like domains"/>
    <property type="match status" value="1"/>
</dbReference>
<dbReference type="SMART" id="SM00164">
    <property type="entry name" value="TBC"/>
    <property type="match status" value="1"/>
</dbReference>
<dbReference type="InterPro" id="IPR000195">
    <property type="entry name" value="Rab-GAP-TBC_dom"/>
</dbReference>
<evidence type="ECO:0000256" key="1">
    <source>
        <dbReference type="SAM" id="MobiDB-lite"/>
    </source>
</evidence>
<organism evidence="3 4">
    <name type="scientific">Ramazzottius varieornatus</name>
    <name type="common">Water bear</name>
    <name type="synonym">Tardigrade</name>
    <dbReference type="NCBI Taxonomy" id="947166"/>
    <lineage>
        <taxon>Eukaryota</taxon>
        <taxon>Metazoa</taxon>
        <taxon>Ecdysozoa</taxon>
        <taxon>Tardigrada</taxon>
        <taxon>Eutardigrada</taxon>
        <taxon>Parachela</taxon>
        <taxon>Hypsibioidea</taxon>
        <taxon>Ramazzottiidae</taxon>
        <taxon>Ramazzottius</taxon>
    </lineage>
</organism>
<dbReference type="GO" id="GO:0005783">
    <property type="term" value="C:endoplasmic reticulum"/>
    <property type="evidence" value="ECO:0007669"/>
    <property type="project" value="TreeGrafter"/>
</dbReference>
<feature type="compositionally biased region" description="Basic and acidic residues" evidence="1">
    <location>
        <begin position="696"/>
        <end position="710"/>
    </location>
</feature>
<dbReference type="SUPFAM" id="SSF47923">
    <property type="entry name" value="Ypt/Rab-GAP domain of gyp1p"/>
    <property type="match status" value="2"/>
</dbReference>
<reference evidence="3 4" key="1">
    <citation type="journal article" date="2016" name="Nat. Commun.">
        <title>Extremotolerant tardigrade genome and improved radiotolerance of human cultured cells by tardigrade-unique protein.</title>
        <authorList>
            <person name="Hashimoto T."/>
            <person name="Horikawa D.D."/>
            <person name="Saito Y."/>
            <person name="Kuwahara H."/>
            <person name="Kozuka-Hata H."/>
            <person name="Shin-I T."/>
            <person name="Minakuchi Y."/>
            <person name="Ohishi K."/>
            <person name="Motoyama A."/>
            <person name="Aizu T."/>
            <person name="Enomoto A."/>
            <person name="Kondo K."/>
            <person name="Tanaka S."/>
            <person name="Hara Y."/>
            <person name="Koshikawa S."/>
            <person name="Sagara H."/>
            <person name="Miura T."/>
            <person name="Yokobori S."/>
            <person name="Miyagawa K."/>
            <person name="Suzuki Y."/>
            <person name="Kubo T."/>
            <person name="Oyama M."/>
            <person name="Kohara Y."/>
            <person name="Fujiyama A."/>
            <person name="Arakawa K."/>
            <person name="Katayama T."/>
            <person name="Toyoda A."/>
            <person name="Kunieda T."/>
        </authorList>
    </citation>
    <scope>NUCLEOTIDE SEQUENCE [LARGE SCALE GENOMIC DNA]</scope>
    <source>
        <strain evidence="3 4">YOKOZUNA-1</strain>
    </source>
</reference>
<feature type="compositionally biased region" description="Polar residues" evidence="1">
    <location>
        <begin position="63"/>
        <end position="78"/>
    </location>
</feature>
<protein>
    <recommendedName>
        <fullName evidence="2">Rab-GAP TBC domain-containing protein</fullName>
    </recommendedName>
</protein>
<evidence type="ECO:0000313" key="3">
    <source>
        <dbReference type="EMBL" id="GAU93117.1"/>
    </source>
</evidence>
<dbReference type="PROSITE" id="PS50086">
    <property type="entry name" value="TBC_RABGAP"/>
    <property type="match status" value="1"/>
</dbReference>
<feature type="domain" description="Rab-GAP TBC" evidence="2">
    <location>
        <begin position="272"/>
        <end position="482"/>
    </location>
</feature>
<dbReference type="Gene3D" id="1.10.472.80">
    <property type="entry name" value="Ypt/Rab-GAP domain of gyp1p, domain 3"/>
    <property type="match status" value="1"/>
</dbReference>
<gene>
    <name evidence="3" type="primary">RvY_05104-1</name>
    <name evidence="3" type="synonym">RvY_05104.1</name>
    <name evidence="3" type="ORF">RvY_05104</name>
</gene>
<dbReference type="Proteomes" id="UP000186922">
    <property type="component" value="Unassembled WGS sequence"/>
</dbReference>
<dbReference type="PANTHER" id="PTHR13399:SF3">
    <property type="entry name" value="TRANSLOCON-ASSOCIATED PROTEIN SUBUNIT GAMMA"/>
    <property type="match status" value="1"/>
</dbReference>
<dbReference type="InterPro" id="IPR035969">
    <property type="entry name" value="Rab-GAP_TBC_sf"/>
</dbReference>
<evidence type="ECO:0000313" key="4">
    <source>
        <dbReference type="Proteomes" id="UP000186922"/>
    </source>
</evidence>
<accession>A0A1D1V0L3</accession>
<dbReference type="OrthoDB" id="289721at2759"/>
<dbReference type="EMBL" id="BDGG01000002">
    <property type="protein sequence ID" value="GAU93117.1"/>
    <property type="molecule type" value="Genomic_DNA"/>
</dbReference>
<dbReference type="PANTHER" id="PTHR13399">
    <property type="entry name" value="TRANSLOCON-ASSOCIATED PROTEIN TRAP , GAMMA SUBUNIT"/>
    <property type="match status" value="1"/>
</dbReference>
<keyword evidence="4" id="KW-1185">Reference proteome</keyword>
<feature type="compositionally biased region" description="Polar residues" evidence="1">
    <location>
        <begin position="714"/>
        <end position="724"/>
    </location>
</feature>
<feature type="compositionally biased region" description="Basic and acidic residues" evidence="1">
    <location>
        <begin position="82"/>
        <end position="99"/>
    </location>
</feature>
<dbReference type="Pfam" id="PF00566">
    <property type="entry name" value="RabGAP-TBC"/>
    <property type="match status" value="1"/>
</dbReference>
<evidence type="ECO:0000259" key="2">
    <source>
        <dbReference type="PROSITE" id="PS50086"/>
    </source>
</evidence>